<dbReference type="Proteomes" id="UP001597262">
    <property type="component" value="Unassembled WGS sequence"/>
</dbReference>
<dbReference type="InterPro" id="IPR000551">
    <property type="entry name" value="MerR-type_HTH_dom"/>
</dbReference>
<feature type="domain" description="HTH merR-type" evidence="2">
    <location>
        <begin position="1"/>
        <end position="70"/>
    </location>
</feature>
<dbReference type="SMART" id="SM00422">
    <property type="entry name" value="HTH_MERR"/>
    <property type="match status" value="1"/>
</dbReference>
<dbReference type="Pfam" id="PF07739">
    <property type="entry name" value="TipAS"/>
    <property type="match status" value="1"/>
</dbReference>
<dbReference type="EMBL" id="JBHTLM010000001">
    <property type="protein sequence ID" value="MFD1174895.1"/>
    <property type="molecule type" value="Genomic_DNA"/>
</dbReference>
<keyword evidence="4" id="KW-1185">Reference proteome</keyword>
<reference evidence="4" key="1">
    <citation type="journal article" date="2019" name="Int. J. Syst. Evol. Microbiol.">
        <title>The Global Catalogue of Microorganisms (GCM) 10K type strain sequencing project: providing services to taxonomists for standard genome sequencing and annotation.</title>
        <authorList>
            <consortium name="The Broad Institute Genomics Platform"/>
            <consortium name="The Broad Institute Genome Sequencing Center for Infectious Disease"/>
            <person name="Wu L."/>
            <person name="Ma J."/>
        </authorList>
    </citation>
    <scope>NUCLEOTIDE SEQUENCE [LARGE SCALE GENOMIC DNA]</scope>
    <source>
        <strain evidence="4">CCUG 59189</strain>
    </source>
</reference>
<evidence type="ECO:0000259" key="2">
    <source>
        <dbReference type="PROSITE" id="PS50937"/>
    </source>
</evidence>
<proteinExistence type="predicted"/>
<evidence type="ECO:0000256" key="1">
    <source>
        <dbReference type="ARBA" id="ARBA00023125"/>
    </source>
</evidence>
<evidence type="ECO:0000313" key="3">
    <source>
        <dbReference type="EMBL" id="MFD1174895.1"/>
    </source>
</evidence>
<dbReference type="InterPro" id="IPR009061">
    <property type="entry name" value="DNA-bd_dom_put_sf"/>
</dbReference>
<accession>A0ABW3RSM3</accession>
<dbReference type="InterPro" id="IPR012925">
    <property type="entry name" value="TipAS_dom"/>
</dbReference>
<keyword evidence="1" id="KW-0238">DNA-binding</keyword>
<dbReference type="PROSITE" id="PS50937">
    <property type="entry name" value="HTH_MERR_2"/>
    <property type="match status" value="1"/>
</dbReference>
<dbReference type="RefSeq" id="WP_379315721.1">
    <property type="nucleotide sequence ID" value="NZ_JBHTLM010000001.1"/>
</dbReference>
<dbReference type="InterPro" id="IPR047057">
    <property type="entry name" value="MerR_fam"/>
</dbReference>
<dbReference type="PANTHER" id="PTHR30204:SF90">
    <property type="entry name" value="HTH-TYPE TRANSCRIPTIONAL ACTIVATOR MTA"/>
    <property type="match status" value="1"/>
</dbReference>
<name>A0ABW3RSM3_9BACL</name>
<organism evidence="3 4">
    <name type="scientific">Paenibacillus puldeungensis</name>
    <dbReference type="NCBI Taxonomy" id="696536"/>
    <lineage>
        <taxon>Bacteria</taxon>
        <taxon>Bacillati</taxon>
        <taxon>Bacillota</taxon>
        <taxon>Bacilli</taxon>
        <taxon>Bacillales</taxon>
        <taxon>Paenibacillaceae</taxon>
        <taxon>Paenibacillus</taxon>
    </lineage>
</organism>
<evidence type="ECO:0000313" key="4">
    <source>
        <dbReference type="Proteomes" id="UP001597262"/>
    </source>
</evidence>
<dbReference type="PANTHER" id="PTHR30204">
    <property type="entry name" value="REDOX-CYCLING DRUG-SENSING TRANSCRIPTIONAL ACTIVATOR SOXR"/>
    <property type="match status" value="1"/>
</dbReference>
<dbReference type="Pfam" id="PF13411">
    <property type="entry name" value="MerR_1"/>
    <property type="match status" value="1"/>
</dbReference>
<gene>
    <name evidence="3" type="ORF">ACFQ3W_01060</name>
</gene>
<dbReference type="CDD" id="cd01106">
    <property type="entry name" value="HTH_TipAL-Mta"/>
    <property type="match status" value="1"/>
</dbReference>
<sequence>MRTVKEVSDLTGISVRALHYYDEISLLKPSKITDAGYRLYDDEALEALQQIMFFRELDLPLKEVQDMMTSPYFDKEKALENHKKLLILKRNRLDDLIELVNQTLKGENNMSFKEFDMSKYFEALEQFKQEHTDQVIQYFGGVEQFDEILNEQKSKEASIAQMAVKEFGSIEKYTETMKKNISRLPAIMEKSEQFKQEMLEESLRKSNELHQKLTADLSKDPTSEEIQQIVEKIVNLSKENYQFLSMEMGDNHWGLMAELFLTNPTHIEVTDKKYGPGAAKFIGGALQYYSENENRETSR</sequence>
<dbReference type="SUPFAM" id="SSF46955">
    <property type="entry name" value="Putative DNA-binding domain"/>
    <property type="match status" value="1"/>
</dbReference>
<comment type="caution">
    <text evidence="3">The sequence shown here is derived from an EMBL/GenBank/DDBJ whole genome shotgun (WGS) entry which is preliminary data.</text>
</comment>
<protein>
    <submittedName>
        <fullName evidence="3">MerR family transcriptional regulator</fullName>
    </submittedName>
</protein>
<dbReference type="Gene3D" id="1.10.1660.10">
    <property type="match status" value="1"/>
</dbReference>